<dbReference type="GO" id="GO:0005634">
    <property type="term" value="C:nucleus"/>
    <property type="evidence" value="ECO:0007669"/>
    <property type="project" value="InterPro"/>
</dbReference>
<keyword evidence="3 7" id="KW-0238">DNA-binding</keyword>
<keyword evidence="2" id="KW-0805">Transcription regulation</keyword>
<keyword evidence="5" id="KW-0539">Nucleus</keyword>
<keyword evidence="8" id="KW-1185">Reference proteome</keyword>
<name>A0A1J9RZL4_9PEZI</name>
<dbReference type="AlphaFoldDB" id="A0A1J9RZL4"/>
<evidence type="ECO:0000259" key="6">
    <source>
        <dbReference type="PROSITE" id="PS00463"/>
    </source>
</evidence>
<dbReference type="InterPro" id="IPR036864">
    <property type="entry name" value="Zn2-C6_fun-type_DNA-bd_sf"/>
</dbReference>
<comment type="caution">
    <text evidence="7">The sequence shown here is derived from an EMBL/GenBank/DDBJ whole genome shotgun (WGS) entry which is preliminary data.</text>
</comment>
<dbReference type="RefSeq" id="XP_020130051.1">
    <property type="nucleotide sequence ID" value="XM_020273521.1"/>
</dbReference>
<keyword evidence="4" id="KW-0804">Transcription</keyword>
<dbReference type="Proteomes" id="UP000183809">
    <property type="component" value="Unassembled WGS sequence"/>
</dbReference>
<dbReference type="OrthoDB" id="2740448at2759"/>
<organism evidence="7 8">
    <name type="scientific">Diplodia corticola</name>
    <dbReference type="NCBI Taxonomy" id="236234"/>
    <lineage>
        <taxon>Eukaryota</taxon>
        <taxon>Fungi</taxon>
        <taxon>Dikarya</taxon>
        <taxon>Ascomycota</taxon>
        <taxon>Pezizomycotina</taxon>
        <taxon>Dothideomycetes</taxon>
        <taxon>Dothideomycetes incertae sedis</taxon>
        <taxon>Botryosphaeriales</taxon>
        <taxon>Botryosphaeriaceae</taxon>
        <taxon>Diplodia</taxon>
    </lineage>
</organism>
<keyword evidence="1" id="KW-0479">Metal-binding</keyword>
<sequence>MASPRGSRTSPGLKASCDLCHRAKVKCIFDGSDRCTRCAKHDYVCRRSPSLPMGRTPGSSTARRRRYCACSAGPSTTSIVAETPVSMPTTPVADMSPARHAGPFDFDMMPMLTLDCGDAADPSITPAISTSPISNAASGVYCLCFSAIAGAMEQLRQSSRPDSRPGLDAILRQNRAALLTVDQFAQCNASHEMTLVLLVYLLLYHVLAGYSAAASHSFAATECPQRAVLGEFEIDKDEIHVLKRHFILLDLSKVPGMLDTLAERVAARDGASYDRASWFVQNLLKKEAEGLVETMGM</sequence>
<dbReference type="GO" id="GO:0045122">
    <property type="term" value="P:aflatoxin biosynthetic process"/>
    <property type="evidence" value="ECO:0007669"/>
    <property type="project" value="InterPro"/>
</dbReference>
<evidence type="ECO:0000256" key="4">
    <source>
        <dbReference type="ARBA" id="ARBA00023163"/>
    </source>
</evidence>
<evidence type="ECO:0000256" key="5">
    <source>
        <dbReference type="ARBA" id="ARBA00023242"/>
    </source>
</evidence>
<evidence type="ECO:0000256" key="1">
    <source>
        <dbReference type="ARBA" id="ARBA00022723"/>
    </source>
</evidence>
<gene>
    <name evidence="7" type="ORF">BKCO1_27000114</name>
</gene>
<dbReference type="SUPFAM" id="SSF57701">
    <property type="entry name" value="Zn2/Cys6 DNA-binding domain"/>
    <property type="match status" value="1"/>
</dbReference>
<evidence type="ECO:0000256" key="2">
    <source>
        <dbReference type="ARBA" id="ARBA00023015"/>
    </source>
</evidence>
<dbReference type="GO" id="GO:0000981">
    <property type="term" value="F:DNA-binding transcription factor activity, RNA polymerase II-specific"/>
    <property type="evidence" value="ECO:0007669"/>
    <property type="project" value="InterPro"/>
</dbReference>
<dbReference type="InterPro" id="IPR001138">
    <property type="entry name" value="Zn2Cys6_DnaBD"/>
</dbReference>
<dbReference type="PROSITE" id="PS00463">
    <property type="entry name" value="ZN2_CY6_FUNGAL_1"/>
    <property type="match status" value="1"/>
</dbReference>
<evidence type="ECO:0000256" key="3">
    <source>
        <dbReference type="ARBA" id="ARBA00023125"/>
    </source>
</evidence>
<protein>
    <submittedName>
        <fullName evidence="7">Zn-c6 fungal-type dna-binding domain</fullName>
    </submittedName>
</protein>
<accession>A0A1J9RZL4</accession>
<evidence type="ECO:0000313" key="7">
    <source>
        <dbReference type="EMBL" id="OJD33791.1"/>
    </source>
</evidence>
<dbReference type="InterPro" id="IPR013700">
    <property type="entry name" value="AflR"/>
</dbReference>
<dbReference type="Pfam" id="PF08493">
    <property type="entry name" value="AflR"/>
    <property type="match status" value="1"/>
</dbReference>
<dbReference type="EMBL" id="MNUE01000027">
    <property type="protein sequence ID" value="OJD33791.1"/>
    <property type="molecule type" value="Genomic_DNA"/>
</dbReference>
<dbReference type="GeneID" id="31013782"/>
<dbReference type="GO" id="GO:0003677">
    <property type="term" value="F:DNA binding"/>
    <property type="evidence" value="ECO:0007669"/>
    <property type="project" value="UniProtKB-KW"/>
</dbReference>
<feature type="domain" description="Zn(2)-C6 fungal-type" evidence="6">
    <location>
        <begin position="16"/>
        <end position="45"/>
    </location>
</feature>
<dbReference type="GO" id="GO:0008270">
    <property type="term" value="F:zinc ion binding"/>
    <property type="evidence" value="ECO:0007669"/>
    <property type="project" value="InterPro"/>
</dbReference>
<dbReference type="CDD" id="cd00067">
    <property type="entry name" value="GAL4"/>
    <property type="match status" value="1"/>
</dbReference>
<reference evidence="7 8" key="1">
    <citation type="submission" date="2016-10" db="EMBL/GenBank/DDBJ databases">
        <title>Proteomics and genomics reveal pathogen-plant mechanisms compatible with a hemibiotrophic lifestyle of Diplodia corticola.</title>
        <authorList>
            <person name="Fernandes I."/>
            <person name="De Jonge R."/>
            <person name="Van De Peer Y."/>
            <person name="Devreese B."/>
            <person name="Alves A."/>
            <person name="Esteves A.C."/>
        </authorList>
    </citation>
    <scope>NUCLEOTIDE SEQUENCE [LARGE SCALE GENOMIC DNA]</scope>
    <source>
        <strain evidence="7 8">CBS 112549</strain>
    </source>
</reference>
<evidence type="ECO:0000313" key="8">
    <source>
        <dbReference type="Proteomes" id="UP000183809"/>
    </source>
</evidence>
<proteinExistence type="predicted"/>